<keyword evidence="5 6" id="KW-0472">Membrane</keyword>
<comment type="caution">
    <text evidence="7">The sequence shown here is derived from an EMBL/GenBank/DDBJ whole genome shotgun (WGS) entry which is preliminary data.</text>
</comment>
<organism evidence="7 8">
    <name type="scientific">Microcystis aeruginosa Ma_QC_C_20070703_M131</name>
    <dbReference type="NCBI Taxonomy" id="2486263"/>
    <lineage>
        <taxon>Bacteria</taxon>
        <taxon>Bacillati</taxon>
        <taxon>Cyanobacteriota</taxon>
        <taxon>Cyanophyceae</taxon>
        <taxon>Oscillatoriophycideae</taxon>
        <taxon>Chroococcales</taxon>
        <taxon>Microcystaceae</taxon>
        <taxon>Microcystis</taxon>
    </lineage>
</organism>
<evidence type="ECO:0000313" key="7">
    <source>
        <dbReference type="EMBL" id="TRT56215.1"/>
    </source>
</evidence>
<evidence type="ECO:0000256" key="3">
    <source>
        <dbReference type="ARBA" id="ARBA00022692"/>
    </source>
</evidence>
<dbReference type="EMBL" id="SFCA01000089">
    <property type="protein sequence ID" value="TRT56215.1"/>
    <property type="molecule type" value="Genomic_DNA"/>
</dbReference>
<feature type="transmembrane region" description="Helical" evidence="6">
    <location>
        <begin position="125"/>
        <end position="149"/>
    </location>
</feature>
<feature type="transmembrane region" description="Helical" evidence="6">
    <location>
        <begin position="399"/>
        <end position="415"/>
    </location>
</feature>
<accession>A0A551Y5H9</accession>
<feature type="transmembrane region" description="Helical" evidence="6">
    <location>
        <begin position="161"/>
        <end position="180"/>
    </location>
</feature>
<sequence>MSDLLAKAVNNSKWTAIGSLMTAILGFLFAGLTIRWLGEAEAGFAIAIATIVGINNTFSGLGLGAAATRLISRAHQEKNYQEIQKIAGVCFTTSLAFGLFGFCIFAFGSAWIVQWSKYEGNADIGRWYCILLGLAFLLQQITGYFNIFLTALQRFDWQTKLNTTFMLANGILGITFLKAFPSILTLGIISLTLSLLNCVCTGFIVTKILGFLTRPAWHQAMFIELWSFGKWVYMTQIKVIFFDGVDKIFLTSVFGSSSLPFYTFAQRIYITVHQMLVGQSSYLFPMLSAQGDKLEVVAEQIEDRLRWFIGLIAGFVYSGLIIAGPALLTIMVSAEFSSKASFQLFIFCWVGYIHGNAIVPFFFGLSKGDARGNWIFHMIIGLGYLPFFVTFALMFGFQYAVLGQLMTFVGTIYLSRRLQPKMDWMTFYRWLIKPLYSSLLLMVVACCFHAILIYIKANTGIQIATMIIFYIVAIFSIPRIEASYFGGIYRLKTLVKAVSLVFAKLSIPEKLVFRLMGIKSL</sequence>
<evidence type="ECO:0000313" key="8">
    <source>
        <dbReference type="Proteomes" id="UP000316443"/>
    </source>
</evidence>
<feature type="transmembrane region" description="Helical" evidence="6">
    <location>
        <begin position="86"/>
        <end position="113"/>
    </location>
</feature>
<dbReference type="PANTHER" id="PTHR30250">
    <property type="entry name" value="PST FAMILY PREDICTED COLANIC ACID TRANSPORTER"/>
    <property type="match status" value="1"/>
</dbReference>
<feature type="transmembrane region" description="Helical" evidence="6">
    <location>
        <begin position="375"/>
        <end position="393"/>
    </location>
</feature>
<dbReference type="InterPro" id="IPR002797">
    <property type="entry name" value="Polysacc_synth"/>
</dbReference>
<feature type="transmembrane region" description="Helical" evidence="6">
    <location>
        <begin position="44"/>
        <end position="66"/>
    </location>
</feature>
<evidence type="ECO:0008006" key="9">
    <source>
        <dbReference type="Google" id="ProtNLM"/>
    </source>
</evidence>
<feature type="transmembrane region" description="Helical" evidence="6">
    <location>
        <begin position="435"/>
        <end position="455"/>
    </location>
</feature>
<evidence type="ECO:0000256" key="1">
    <source>
        <dbReference type="ARBA" id="ARBA00004651"/>
    </source>
</evidence>
<feature type="transmembrane region" description="Helical" evidence="6">
    <location>
        <begin position="461"/>
        <end position="480"/>
    </location>
</feature>
<dbReference type="GO" id="GO:0005886">
    <property type="term" value="C:plasma membrane"/>
    <property type="evidence" value="ECO:0007669"/>
    <property type="project" value="UniProtKB-SubCell"/>
</dbReference>
<dbReference type="PANTHER" id="PTHR30250:SF26">
    <property type="entry name" value="PSMA PROTEIN"/>
    <property type="match status" value="1"/>
</dbReference>
<protein>
    <recommendedName>
        <fullName evidence="9">Lipopolysaccharide biosynthesis protein</fullName>
    </recommendedName>
</protein>
<feature type="transmembrane region" description="Helical" evidence="6">
    <location>
        <begin position="186"/>
        <end position="212"/>
    </location>
</feature>
<evidence type="ECO:0000256" key="6">
    <source>
        <dbReference type="SAM" id="Phobius"/>
    </source>
</evidence>
<keyword evidence="2" id="KW-1003">Cell membrane</keyword>
<comment type="subcellular location">
    <subcellularLocation>
        <location evidence="1">Cell membrane</location>
        <topology evidence="1">Multi-pass membrane protein</topology>
    </subcellularLocation>
</comment>
<feature type="transmembrane region" description="Helical" evidence="6">
    <location>
        <begin position="20"/>
        <end position="38"/>
    </location>
</feature>
<name>A0A551Y5H9_MICAE</name>
<reference evidence="7 8" key="1">
    <citation type="submission" date="2019-01" db="EMBL/GenBank/DDBJ databases">
        <title>Coherence of Microcystis species and biogeography revealed through population genomics.</title>
        <authorList>
            <person name="Perez-Carrascal O.M."/>
            <person name="Terrat Y."/>
            <person name="Giani A."/>
            <person name="Fortin N."/>
            <person name="Tromas N."/>
            <person name="Shapiro B.J."/>
        </authorList>
    </citation>
    <scope>NUCLEOTIDE SEQUENCE [LARGE SCALE GENOMIC DNA]</scope>
    <source>
        <strain evidence="7">Ma_QC_C_20070703_M131</strain>
    </source>
</reference>
<keyword evidence="3 6" id="KW-0812">Transmembrane</keyword>
<evidence type="ECO:0000256" key="4">
    <source>
        <dbReference type="ARBA" id="ARBA00022989"/>
    </source>
</evidence>
<dbReference type="AlphaFoldDB" id="A0A551Y5H9"/>
<proteinExistence type="predicted"/>
<keyword evidence="4 6" id="KW-1133">Transmembrane helix</keyword>
<evidence type="ECO:0000256" key="2">
    <source>
        <dbReference type="ARBA" id="ARBA00022475"/>
    </source>
</evidence>
<dbReference type="Proteomes" id="UP000316443">
    <property type="component" value="Unassembled WGS sequence"/>
</dbReference>
<evidence type="ECO:0000256" key="5">
    <source>
        <dbReference type="ARBA" id="ARBA00023136"/>
    </source>
</evidence>
<feature type="transmembrane region" description="Helical" evidence="6">
    <location>
        <begin position="307"/>
        <end position="332"/>
    </location>
</feature>
<feature type="transmembrane region" description="Helical" evidence="6">
    <location>
        <begin position="344"/>
        <end position="363"/>
    </location>
</feature>
<gene>
    <name evidence="7" type="ORF">EWV85_08430</name>
</gene>
<dbReference type="Pfam" id="PF01943">
    <property type="entry name" value="Polysacc_synt"/>
    <property type="match status" value="1"/>
</dbReference>
<dbReference type="InterPro" id="IPR050833">
    <property type="entry name" value="Poly_Biosynth_Transport"/>
</dbReference>